<reference evidence="2 3" key="1">
    <citation type="journal article" date="2021" name="Sci. Rep.">
        <title>The genome of the diatom Chaetoceros tenuissimus carries an ancient integrated fragment of an extant virus.</title>
        <authorList>
            <person name="Hongo Y."/>
            <person name="Kimura K."/>
            <person name="Takaki Y."/>
            <person name="Yoshida Y."/>
            <person name="Baba S."/>
            <person name="Kobayashi G."/>
            <person name="Nagasaki K."/>
            <person name="Hano T."/>
            <person name="Tomaru Y."/>
        </authorList>
    </citation>
    <scope>NUCLEOTIDE SEQUENCE [LARGE SCALE GENOMIC DNA]</scope>
    <source>
        <strain evidence="2 3">NIES-3715</strain>
    </source>
</reference>
<dbReference type="Proteomes" id="UP001054902">
    <property type="component" value="Unassembled WGS sequence"/>
</dbReference>
<evidence type="ECO:0000313" key="2">
    <source>
        <dbReference type="EMBL" id="GFH48442.1"/>
    </source>
</evidence>
<organism evidence="2 3">
    <name type="scientific">Chaetoceros tenuissimus</name>
    <dbReference type="NCBI Taxonomy" id="426638"/>
    <lineage>
        <taxon>Eukaryota</taxon>
        <taxon>Sar</taxon>
        <taxon>Stramenopiles</taxon>
        <taxon>Ochrophyta</taxon>
        <taxon>Bacillariophyta</taxon>
        <taxon>Coscinodiscophyceae</taxon>
        <taxon>Chaetocerotophycidae</taxon>
        <taxon>Chaetocerotales</taxon>
        <taxon>Chaetocerotaceae</taxon>
        <taxon>Chaetoceros</taxon>
    </lineage>
</organism>
<keyword evidence="3" id="KW-1185">Reference proteome</keyword>
<keyword evidence="1" id="KW-0732">Signal</keyword>
<feature type="chain" id="PRO_5042086766" description="Plastid lipid-associated protein/fibrillin conserved domain-containing protein" evidence="1">
    <location>
        <begin position="26"/>
        <end position="242"/>
    </location>
</feature>
<sequence length="242" mass="27071">MWSFKGVAFVLSAINLFSSPQHASAFAPATATSHLRIENGLSKNTFMLKGSNTVEFELQELRAQFDAMLKQSVRPKMLTQEKRDEIESYSANVIRNCPSPIPLKSLGDDNAKLLQGEWTLVFASENAALGDLPRESTVELSIFPEYKCEYRIKFGNTLGLKSITAKSNYIVDSSPVNPGLVTIVYQDIVSDVLGFKALPVGLFGMLQGRATYIETIWFDGKLWFERGYSPDGVQYFNIYIKK</sequence>
<name>A0AAD3CLW6_9STRA</name>
<evidence type="ECO:0000313" key="3">
    <source>
        <dbReference type="Proteomes" id="UP001054902"/>
    </source>
</evidence>
<feature type="signal peptide" evidence="1">
    <location>
        <begin position="1"/>
        <end position="25"/>
    </location>
</feature>
<gene>
    <name evidence="2" type="ORF">CTEN210_04918</name>
</gene>
<evidence type="ECO:0000256" key="1">
    <source>
        <dbReference type="SAM" id="SignalP"/>
    </source>
</evidence>
<protein>
    <recommendedName>
        <fullName evidence="4">Plastid lipid-associated protein/fibrillin conserved domain-containing protein</fullName>
    </recommendedName>
</protein>
<dbReference type="AlphaFoldDB" id="A0AAD3CLW6"/>
<dbReference type="EMBL" id="BLLK01000027">
    <property type="protein sequence ID" value="GFH48442.1"/>
    <property type="molecule type" value="Genomic_DNA"/>
</dbReference>
<comment type="caution">
    <text evidence="2">The sequence shown here is derived from an EMBL/GenBank/DDBJ whole genome shotgun (WGS) entry which is preliminary data.</text>
</comment>
<evidence type="ECO:0008006" key="4">
    <source>
        <dbReference type="Google" id="ProtNLM"/>
    </source>
</evidence>
<accession>A0AAD3CLW6</accession>
<proteinExistence type="predicted"/>